<name>A0A1M7G6A7_RUMFL</name>
<feature type="transmembrane region" description="Helical" evidence="2">
    <location>
        <begin position="53"/>
        <end position="70"/>
    </location>
</feature>
<proteinExistence type="predicted"/>
<dbReference type="AlphaFoldDB" id="A0A1M7G6A7"/>
<dbReference type="PROSITE" id="PS50005">
    <property type="entry name" value="TPR"/>
    <property type="match status" value="1"/>
</dbReference>
<reference evidence="3 4" key="1">
    <citation type="submission" date="2016-11" db="EMBL/GenBank/DDBJ databases">
        <authorList>
            <person name="Jaros S."/>
            <person name="Januszkiewicz K."/>
            <person name="Wedrychowicz H."/>
        </authorList>
    </citation>
    <scope>NUCLEOTIDE SEQUENCE [LARGE SCALE GENOMIC DNA]</scope>
    <source>
        <strain evidence="3 4">Y1</strain>
    </source>
</reference>
<feature type="transmembrane region" description="Helical" evidence="2">
    <location>
        <begin position="21"/>
        <end position="41"/>
    </location>
</feature>
<accession>A0A1M7G6A7</accession>
<keyword evidence="1" id="KW-0802">TPR repeat</keyword>
<dbReference type="Gene3D" id="1.25.40.10">
    <property type="entry name" value="Tetratricopeptide repeat domain"/>
    <property type="match status" value="2"/>
</dbReference>
<keyword evidence="2" id="KW-0812">Transmembrane</keyword>
<organism evidence="3 4">
    <name type="scientific">Ruminococcus flavefaciens</name>
    <dbReference type="NCBI Taxonomy" id="1265"/>
    <lineage>
        <taxon>Bacteria</taxon>
        <taxon>Bacillati</taxon>
        <taxon>Bacillota</taxon>
        <taxon>Clostridia</taxon>
        <taxon>Eubacteriales</taxon>
        <taxon>Oscillospiraceae</taxon>
        <taxon>Ruminococcus</taxon>
    </lineage>
</organism>
<dbReference type="InterPro" id="IPR019734">
    <property type="entry name" value="TPR_rpt"/>
</dbReference>
<keyword evidence="2" id="KW-1133">Transmembrane helix</keyword>
<evidence type="ECO:0000313" key="3">
    <source>
        <dbReference type="EMBL" id="SHM11791.1"/>
    </source>
</evidence>
<evidence type="ECO:0000256" key="1">
    <source>
        <dbReference type="PROSITE-ProRule" id="PRU00339"/>
    </source>
</evidence>
<keyword evidence="2" id="KW-0472">Membrane</keyword>
<protein>
    <submittedName>
        <fullName evidence="3">Uncharacterized protein</fullName>
    </submittedName>
</protein>
<dbReference type="Proteomes" id="UP000184394">
    <property type="component" value="Unassembled WGS sequence"/>
</dbReference>
<dbReference type="RefSeq" id="WP_139277482.1">
    <property type="nucleotide sequence ID" value="NZ_FRCT01000001.1"/>
</dbReference>
<dbReference type="EMBL" id="FRCT01000001">
    <property type="protein sequence ID" value="SHM11791.1"/>
    <property type="molecule type" value="Genomic_DNA"/>
</dbReference>
<feature type="repeat" description="TPR" evidence="1">
    <location>
        <begin position="208"/>
        <end position="241"/>
    </location>
</feature>
<dbReference type="SUPFAM" id="SSF48452">
    <property type="entry name" value="TPR-like"/>
    <property type="match status" value="1"/>
</dbReference>
<dbReference type="InterPro" id="IPR011990">
    <property type="entry name" value="TPR-like_helical_dom_sf"/>
</dbReference>
<dbReference type="OrthoDB" id="1822547at2"/>
<gene>
    <name evidence="3" type="ORF">SAMN04487860_10189</name>
</gene>
<evidence type="ECO:0000256" key="2">
    <source>
        <dbReference type="SAM" id="Phobius"/>
    </source>
</evidence>
<evidence type="ECO:0000313" key="4">
    <source>
        <dbReference type="Proteomes" id="UP000184394"/>
    </source>
</evidence>
<sequence length="297" mass="34085">MFLQLLARRTRRVMTFIIRSVPKALAASALFTAAFCTYKMISAPESTEPVSDILMYMSVCFVLPLIAFMADEMLKYKTSLFHKYDDELIGNAFTGINHKSSVFEKGLELFHNGDFRNALEVFTDLGNEEKNMTVEEKGVNEFYRGRCYHILEACPNAVICYENALANGFYIPELPIFIARCHAQNGYTEKAMKLYEDLLIRKDYQYSNRIRCEIGDMYLKLNEGKTALKWFEEAIERRESYANALGGAAIAQTMLHNIKEGEALYRQALLNHIEDSIGFTRYYKEVQAAVLLEHNSD</sequence>